<accession>A0ABD2BHE6</accession>
<keyword evidence="2" id="KW-1185">Reference proteome</keyword>
<evidence type="ECO:0000313" key="1">
    <source>
        <dbReference type="EMBL" id="KAL2732170.1"/>
    </source>
</evidence>
<name>A0ABD2BHE6_VESSQ</name>
<evidence type="ECO:0000313" key="2">
    <source>
        <dbReference type="Proteomes" id="UP001607302"/>
    </source>
</evidence>
<organism evidence="1 2">
    <name type="scientific">Vespula squamosa</name>
    <name type="common">Southern yellow jacket</name>
    <name type="synonym">Wasp</name>
    <dbReference type="NCBI Taxonomy" id="30214"/>
    <lineage>
        <taxon>Eukaryota</taxon>
        <taxon>Metazoa</taxon>
        <taxon>Ecdysozoa</taxon>
        <taxon>Arthropoda</taxon>
        <taxon>Hexapoda</taxon>
        <taxon>Insecta</taxon>
        <taxon>Pterygota</taxon>
        <taxon>Neoptera</taxon>
        <taxon>Endopterygota</taxon>
        <taxon>Hymenoptera</taxon>
        <taxon>Apocrita</taxon>
        <taxon>Aculeata</taxon>
        <taxon>Vespoidea</taxon>
        <taxon>Vespidae</taxon>
        <taxon>Vespinae</taxon>
        <taxon>Vespula</taxon>
    </lineage>
</organism>
<dbReference type="Proteomes" id="UP001607302">
    <property type="component" value="Unassembled WGS sequence"/>
</dbReference>
<comment type="caution">
    <text evidence="1">The sequence shown here is derived from an EMBL/GenBank/DDBJ whole genome shotgun (WGS) entry which is preliminary data.</text>
</comment>
<reference evidence="1 2" key="1">
    <citation type="journal article" date="2024" name="Ann. Entomol. Soc. Am.">
        <title>Genomic analyses of the southern and eastern yellowjacket wasps (Hymenoptera: Vespidae) reveal evolutionary signatures of social life.</title>
        <authorList>
            <person name="Catto M.A."/>
            <person name="Caine P.B."/>
            <person name="Orr S.E."/>
            <person name="Hunt B.G."/>
            <person name="Goodisman M.A.D."/>
        </authorList>
    </citation>
    <scope>NUCLEOTIDE SEQUENCE [LARGE SCALE GENOMIC DNA]</scope>
    <source>
        <strain evidence="1">233</strain>
        <tissue evidence="1">Head and thorax</tissue>
    </source>
</reference>
<protein>
    <submittedName>
        <fullName evidence="1">Uncharacterized protein</fullName>
    </submittedName>
</protein>
<proteinExistence type="predicted"/>
<dbReference type="AlphaFoldDB" id="A0ABD2BHE6"/>
<sequence>MILREGCMVLDQSNRIGIRTRIRTRGSISTDAPIIIERFEATFASNNKSYRYMRNKNEPFSIDLEVFDERKFSGSSTIRLELHYASSNSSAGNIINI</sequence>
<dbReference type="EMBL" id="JAUDFV010000093">
    <property type="protein sequence ID" value="KAL2732170.1"/>
    <property type="molecule type" value="Genomic_DNA"/>
</dbReference>
<gene>
    <name evidence="1" type="ORF">V1478_004305</name>
</gene>